<dbReference type="InterPro" id="IPR006531">
    <property type="entry name" value="Gp5/Vgr_OB"/>
</dbReference>
<dbReference type="InterPro" id="IPR054030">
    <property type="entry name" value="Gp5_Vgr_C"/>
</dbReference>
<dbReference type="Gene3D" id="2.40.50.230">
    <property type="entry name" value="Gp5 N-terminal domain"/>
    <property type="match status" value="1"/>
</dbReference>
<name>A0A017T774_9BACT</name>
<feature type="region of interest" description="Disordered" evidence="2">
    <location>
        <begin position="375"/>
        <end position="398"/>
    </location>
</feature>
<dbReference type="SUPFAM" id="SSF69349">
    <property type="entry name" value="Phage fibre proteins"/>
    <property type="match status" value="2"/>
</dbReference>
<sequence length="817" mass="85683">MSHVDFTFACEGVGSPAEPWAALEVVRFQGREALSALYRYEIVLLARAQPVDVDALVGKRASLRIATGSTPAWKVVHGLVTEAEEIASLPEGRTLRVLLSPPLARATHRRRCRIFLDKTLRQIVDAVLLGDPLLTKGGGESPEPDLGDPDFTPAEEAFAWRIEDASRLDSKRVRPFVVQYNESDFAFVARLLEEEGIAFHVENGAGKSLLVLSDGDAGRPRLSPLLASAAIAGREIRGFFAGARLRPEAVSLGDYNWKQPDVAMATQAGAPGADLFEQVYPGGYPDEAGQGKLLAGALLDRHRTEARFARGEGTLRVLSAGTIFRLEHSKSRLEGEYLVTALEVRGEQSGVLQSTTDASMGVPFDARFTCARRGEGTAVQESRFRPPRTTPKPRIQGTQTAVVTAEPSARGAEINVGGPDGLAIGAVRVRFHWDTDEERLASEPSSLWVRVSQSFAGSGMGGVWHARVGTEVIVAFEEGDPDRPIVVGRVYNGQNQPHRGGSPSVSTFKSNSSPGGAVHNEITFDDSAGAELVYTCAGKDMETDVGNDRTETVAADASMTVGGDDTETIGGSCSVTVGGNETVTVGANDTALIGANCTTTIGANSMTTIGGSEAHIVGANQSIAIGATHTEHVGGSVTEAIGASLTTTVASSETEEIGANRATTIAGAHTQTFGAAHLKQVGGNRSLECADLTTEVGAASIRIVGGSITTEVGGSHTLSAGGGAIYLTPRYSASDDNRSDINDAKITVVGLNMTFGLIQLAANGLNTSTLGVSLAATGLNLEFSGAQLDVFAILTRIHGGHVETAGFKGRFGQIIKL</sequence>
<dbReference type="Pfam" id="PF05954">
    <property type="entry name" value="Phage_GPD"/>
    <property type="match status" value="2"/>
</dbReference>
<dbReference type="eggNOG" id="COG5295">
    <property type="taxonomic scope" value="Bacteria"/>
</dbReference>
<evidence type="ECO:0000259" key="3">
    <source>
        <dbReference type="Pfam" id="PF04717"/>
    </source>
</evidence>
<dbReference type="RefSeq" id="WP_044243000.1">
    <property type="nucleotide sequence ID" value="NZ_ASRX01000027.1"/>
</dbReference>
<feature type="region of interest" description="Disordered" evidence="2">
    <location>
        <begin position="492"/>
        <end position="514"/>
    </location>
</feature>
<accession>A0A017T774</accession>
<dbReference type="InterPro" id="IPR017847">
    <property type="entry name" value="T6SS_RhsGE_Vgr_subset"/>
</dbReference>
<organism evidence="5 6">
    <name type="scientific">Chondromyces apiculatus DSM 436</name>
    <dbReference type="NCBI Taxonomy" id="1192034"/>
    <lineage>
        <taxon>Bacteria</taxon>
        <taxon>Pseudomonadati</taxon>
        <taxon>Myxococcota</taxon>
        <taxon>Polyangia</taxon>
        <taxon>Polyangiales</taxon>
        <taxon>Polyangiaceae</taxon>
        <taxon>Chondromyces</taxon>
    </lineage>
</organism>
<comment type="caution">
    <text evidence="5">The sequence shown here is derived from an EMBL/GenBank/DDBJ whole genome shotgun (WGS) entry which is preliminary data.</text>
</comment>
<evidence type="ECO:0000313" key="5">
    <source>
        <dbReference type="EMBL" id="EYF05093.1"/>
    </source>
</evidence>
<feature type="domain" description="Gp5/Type VI secretion system Vgr protein OB-fold" evidence="3">
    <location>
        <begin position="425"/>
        <end position="491"/>
    </location>
</feature>
<dbReference type="Pfam" id="PF22178">
    <property type="entry name" value="Gp5_trimer_C"/>
    <property type="match status" value="2"/>
</dbReference>
<dbReference type="InterPro" id="IPR037026">
    <property type="entry name" value="Vgr_OB-fold_dom_sf"/>
</dbReference>
<dbReference type="OrthoDB" id="5477241at2"/>
<dbReference type="STRING" id="1192034.CAP_3683"/>
<proteinExistence type="inferred from homology"/>
<feature type="domain" description="Gp5/Type VI secretion system Vgr C-terminal trimerisation" evidence="4">
    <location>
        <begin position="617"/>
        <end position="687"/>
    </location>
</feature>
<evidence type="ECO:0000259" key="4">
    <source>
        <dbReference type="Pfam" id="PF22178"/>
    </source>
</evidence>
<dbReference type="EMBL" id="ASRX01000027">
    <property type="protein sequence ID" value="EYF05093.1"/>
    <property type="molecule type" value="Genomic_DNA"/>
</dbReference>
<evidence type="ECO:0000256" key="1">
    <source>
        <dbReference type="ARBA" id="ARBA00005558"/>
    </source>
</evidence>
<protein>
    <submittedName>
        <fullName evidence="5">VgrG protein</fullName>
    </submittedName>
</protein>
<dbReference type="InterPro" id="IPR006533">
    <property type="entry name" value="T6SS_Vgr_RhsGE"/>
</dbReference>
<feature type="domain" description="Gp5/Type VI secretion system Vgr C-terminal trimerisation" evidence="4">
    <location>
        <begin position="506"/>
        <end position="614"/>
    </location>
</feature>
<comment type="similarity">
    <text evidence="1">Belongs to the VgrG protein family.</text>
</comment>
<evidence type="ECO:0000313" key="6">
    <source>
        <dbReference type="Proteomes" id="UP000019678"/>
    </source>
</evidence>
<dbReference type="NCBIfam" id="TIGR01646">
    <property type="entry name" value="vgr_GE"/>
    <property type="match status" value="1"/>
</dbReference>
<gene>
    <name evidence="5" type="ORF">CAP_3683</name>
</gene>
<dbReference type="SUPFAM" id="SSF69255">
    <property type="entry name" value="gp5 N-terminal domain-like"/>
    <property type="match status" value="1"/>
</dbReference>
<reference evidence="5 6" key="1">
    <citation type="submission" date="2013-05" db="EMBL/GenBank/DDBJ databases">
        <title>Genome assembly of Chondromyces apiculatus DSM 436.</title>
        <authorList>
            <person name="Sharma G."/>
            <person name="Khatri I."/>
            <person name="Kaur C."/>
            <person name="Mayilraj S."/>
            <person name="Subramanian S."/>
        </authorList>
    </citation>
    <scope>NUCLEOTIDE SEQUENCE [LARGE SCALE GENOMIC DNA]</scope>
    <source>
        <strain evidence="5 6">DSM 436</strain>
    </source>
</reference>
<dbReference type="Proteomes" id="UP000019678">
    <property type="component" value="Unassembled WGS sequence"/>
</dbReference>
<dbReference type="NCBIfam" id="TIGR03361">
    <property type="entry name" value="VI_Rhs_Vgr"/>
    <property type="match status" value="1"/>
</dbReference>
<keyword evidence="6" id="KW-1185">Reference proteome</keyword>
<dbReference type="Gene3D" id="3.55.50.10">
    <property type="entry name" value="Baseplate protein-like domains"/>
    <property type="match status" value="1"/>
</dbReference>
<dbReference type="AlphaFoldDB" id="A0A017T774"/>
<dbReference type="eggNOG" id="COG3501">
    <property type="taxonomic scope" value="Bacteria"/>
</dbReference>
<dbReference type="Pfam" id="PF04717">
    <property type="entry name" value="Phage_base_V"/>
    <property type="match status" value="1"/>
</dbReference>
<dbReference type="Gene3D" id="2.30.110.50">
    <property type="match status" value="1"/>
</dbReference>
<dbReference type="Gene3D" id="4.10.220.110">
    <property type="match status" value="1"/>
</dbReference>
<evidence type="ECO:0000256" key="2">
    <source>
        <dbReference type="SAM" id="MobiDB-lite"/>
    </source>
</evidence>
<dbReference type="SUPFAM" id="SSF69279">
    <property type="entry name" value="Phage tail proteins"/>
    <property type="match status" value="2"/>
</dbReference>